<protein>
    <submittedName>
        <fullName evidence="7">O-antigen ligase</fullName>
    </submittedName>
</protein>
<feature type="domain" description="O-antigen ligase-related" evidence="6">
    <location>
        <begin position="210"/>
        <end position="340"/>
    </location>
</feature>
<gene>
    <name evidence="7" type="ORF">J2800_003339</name>
</gene>
<feature type="transmembrane region" description="Helical" evidence="5">
    <location>
        <begin position="66"/>
        <end position="84"/>
    </location>
</feature>
<accession>A0ABU1N291</accession>
<evidence type="ECO:0000256" key="1">
    <source>
        <dbReference type="ARBA" id="ARBA00004141"/>
    </source>
</evidence>
<keyword evidence="2 5" id="KW-0812">Transmembrane</keyword>
<name>A0ABU1N291_9CAUL</name>
<dbReference type="PANTHER" id="PTHR37422">
    <property type="entry name" value="TEICHURONIC ACID BIOSYNTHESIS PROTEIN TUAE"/>
    <property type="match status" value="1"/>
</dbReference>
<dbReference type="InterPro" id="IPR051533">
    <property type="entry name" value="WaaL-like"/>
</dbReference>
<feature type="transmembrane region" description="Helical" evidence="5">
    <location>
        <begin position="23"/>
        <end position="54"/>
    </location>
</feature>
<dbReference type="EMBL" id="JAVDRL010000009">
    <property type="protein sequence ID" value="MDR6532581.1"/>
    <property type="molecule type" value="Genomic_DNA"/>
</dbReference>
<sequence length="420" mass="44143">MTAASISESSEGATRRTPWLSGVAIFVAVMTPLLAYLAPLGFAPLLALAGLLALPGLRLTRAAAPPLLILVAIALWAAASMSWSPLAIDVSKLKGYGDIESLTALKLFLQLATYGAAVVALRGVSDPGARRAATVLAYGAVALAGVAALDSLTGAAIYQTLHQVTGEAIRPDLAMVKVSLSTYALALLFWPAALILSRLWRRGLIWLMAVGTIVTSVICSSDACLGALAAGGVVWLLVYFARQTGAKVLVGLVAAPFVLAPLVVLVAVQTGTIAWLHRMVPASWDARLNIWTFAADHIQRHPFRGWGLDASRTFGPAIPLHTHNAQLQLWLELGAIGAALAGVFFCWLAYGVVRLSQRSRAEAAMAAAALVSYLVIGGLSFGVWQEWWLGLGAMTLIACGLARAVAQPQWTGLDELTPLA</sequence>
<evidence type="ECO:0000259" key="6">
    <source>
        <dbReference type="Pfam" id="PF04932"/>
    </source>
</evidence>
<keyword evidence="8" id="KW-1185">Reference proteome</keyword>
<proteinExistence type="predicted"/>
<feature type="transmembrane region" description="Helical" evidence="5">
    <location>
        <begin position="225"/>
        <end position="241"/>
    </location>
</feature>
<dbReference type="InterPro" id="IPR007016">
    <property type="entry name" value="O-antigen_ligase-rel_domated"/>
</dbReference>
<feature type="transmembrane region" description="Helical" evidence="5">
    <location>
        <begin position="329"/>
        <end position="351"/>
    </location>
</feature>
<keyword evidence="3 5" id="KW-1133">Transmembrane helix</keyword>
<dbReference type="Pfam" id="PF04932">
    <property type="entry name" value="Wzy_C"/>
    <property type="match status" value="1"/>
</dbReference>
<keyword evidence="7" id="KW-0436">Ligase</keyword>
<comment type="subcellular location">
    <subcellularLocation>
        <location evidence="1">Membrane</location>
        <topology evidence="1">Multi-pass membrane protein</topology>
    </subcellularLocation>
</comment>
<reference evidence="7 8" key="1">
    <citation type="submission" date="2023-07" db="EMBL/GenBank/DDBJ databases">
        <title>Sorghum-associated microbial communities from plants grown in Nebraska, USA.</title>
        <authorList>
            <person name="Schachtman D."/>
        </authorList>
    </citation>
    <scope>NUCLEOTIDE SEQUENCE [LARGE SCALE GENOMIC DNA]</scope>
    <source>
        <strain evidence="7 8">DS2154</strain>
    </source>
</reference>
<feature type="transmembrane region" description="Helical" evidence="5">
    <location>
        <begin position="203"/>
        <end position="219"/>
    </location>
</feature>
<dbReference type="PANTHER" id="PTHR37422:SF13">
    <property type="entry name" value="LIPOPOLYSACCHARIDE BIOSYNTHESIS PROTEIN PA4999-RELATED"/>
    <property type="match status" value="1"/>
</dbReference>
<feature type="transmembrane region" description="Helical" evidence="5">
    <location>
        <begin position="136"/>
        <end position="158"/>
    </location>
</feature>
<feature type="transmembrane region" description="Helical" evidence="5">
    <location>
        <begin position="248"/>
        <end position="276"/>
    </location>
</feature>
<evidence type="ECO:0000256" key="3">
    <source>
        <dbReference type="ARBA" id="ARBA00022989"/>
    </source>
</evidence>
<evidence type="ECO:0000313" key="8">
    <source>
        <dbReference type="Proteomes" id="UP001262754"/>
    </source>
</evidence>
<organism evidence="7 8">
    <name type="scientific">Caulobacter rhizosphaerae</name>
    <dbReference type="NCBI Taxonomy" id="2010972"/>
    <lineage>
        <taxon>Bacteria</taxon>
        <taxon>Pseudomonadati</taxon>
        <taxon>Pseudomonadota</taxon>
        <taxon>Alphaproteobacteria</taxon>
        <taxon>Caulobacterales</taxon>
        <taxon>Caulobacteraceae</taxon>
        <taxon>Caulobacter</taxon>
    </lineage>
</organism>
<feature type="transmembrane region" description="Helical" evidence="5">
    <location>
        <begin position="178"/>
        <end position="196"/>
    </location>
</feature>
<dbReference type="RefSeq" id="WP_310033157.1">
    <property type="nucleotide sequence ID" value="NZ_JAVDRL010000009.1"/>
</dbReference>
<evidence type="ECO:0000313" key="7">
    <source>
        <dbReference type="EMBL" id="MDR6532581.1"/>
    </source>
</evidence>
<dbReference type="GO" id="GO:0016874">
    <property type="term" value="F:ligase activity"/>
    <property type="evidence" value="ECO:0007669"/>
    <property type="project" value="UniProtKB-KW"/>
</dbReference>
<keyword evidence="4 5" id="KW-0472">Membrane</keyword>
<evidence type="ECO:0000256" key="4">
    <source>
        <dbReference type="ARBA" id="ARBA00023136"/>
    </source>
</evidence>
<feature type="transmembrane region" description="Helical" evidence="5">
    <location>
        <begin position="363"/>
        <end position="381"/>
    </location>
</feature>
<evidence type="ECO:0000256" key="2">
    <source>
        <dbReference type="ARBA" id="ARBA00022692"/>
    </source>
</evidence>
<dbReference type="Proteomes" id="UP001262754">
    <property type="component" value="Unassembled WGS sequence"/>
</dbReference>
<feature type="transmembrane region" description="Helical" evidence="5">
    <location>
        <begin position="104"/>
        <end position="124"/>
    </location>
</feature>
<comment type="caution">
    <text evidence="7">The sequence shown here is derived from an EMBL/GenBank/DDBJ whole genome shotgun (WGS) entry which is preliminary data.</text>
</comment>
<evidence type="ECO:0000256" key="5">
    <source>
        <dbReference type="SAM" id="Phobius"/>
    </source>
</evidence>